<proteinExistence type="predicted"/>
<reference evidence="3 4" key="1">
    <citation type="submission" date="2019-10" db="EMBL/GenBank/DDBJ databases">
        <title>Gracilibacillus sp. nov. isolated from rice seeds.</title>
        <authorList>
            <person name="He S."/>
        </authorList>
    </citation>
    <scope>NUCLEOTIDE SEQUENCE [LARGE SCALE GENOMIC DNA]</scope>
    <source>
        <strain evidence="3 4">TD8</strain>
    </source>
</reference>
<name>A0A7C8GTL5_9BACI</name>
<protein>
    <submittedName>
        <fullName evidence="3">Glycosyltransferase family 2 protein</fullName>
    </submittedName>
</protein>
<organism evidence="3 4">
    <name type="scientific">Gracilibacillus oryzae</name>
    <dbReference type="NCBI Taxonomy" id="1672701"/>
    <lineage>
        <taxon>Bacteria</taxon>
        <taxon>Bacillati</taxon>
        <taxon>Bacillota</taxon>
        <taxon>Bacilli</taxon>
        <taxon>Bacillales</taxon>
        <taxon>Bacillaceae</taxon>
        <taxon>Gracilibacillus</taxon>
    </lineage>
</organism>
<dbReference type="AlphaFoldDB" id="A0A7C8GTL5"/>
<dbReference type="PANTHER" id="PTHR43685:SF2">
    <property type="entry name" value="GLYCOSYLTRANSFERASE 2-LIKE DOMAIN-CONTAINING PROTEIN"/>
    <property type="match status" value="1"/>
</dbReference>
<feature type="compositionally biased region" description="Basic and acidic residues" evidence="1">
    <location>
        <begin position="267"/>
        <end position="288"/>
    </location>
</feature>
<feature type="domain" description="Glycosyltransferase 2-like" evidence="2">
    <location>
        <begin position="7"/>
        <end position="166"/>
    </location>
</feature>
<dbReference type="OrthoDB" id="396512at2"/>
<sequence length="288" mass="33867">MYQTKVSIIIPTYNRPIALAELLASLCQQTFQGFEVIIVNDAGEDISHIVELYPELRCKLIDLEKNSHHVRARNTAVSYVKSEWIMLIDDDDLILPTHLETMLHEAKEYDFVYSDVEIVNYRMEECARVPVSHRLFAYEFDLEAMRKFSTYVPSGSMYRASIHHEIGLFDEKMRNYWDWDFFLRVAKNFRIRRVPVAGVLYDFSETGNNQSRNTDRMRPYLDKLSEKHSLGYLPTKNFFLLLEEPDVKERESESERIWDGQMPHSRINTESKGEEKCDNEISQKETSG</sequence>
<dbReference type="PANTHER" id="PTHR43685">
    <property type="entry name" value="GLYCOSYLTRANSFERASE"/>
    <property type="match status" value="1"/>
</dbReference>
<feature type="region of interest" description="Disordered" evidence="1">
    <location>
        <begin position="252"/>
        <end position="288"/>
    </location>
</feature>
<evidence type="ECO:0000313" key="3">
    <source>
        <dbReference type="EMBL" id="KAB8137559.1"/>
    </source>
</evidence>
<evidence type="ECO:0000313" key="4">
    <source>
        <dbReference type="Proteomes" id="UP000480246"/>
    </source>
</evidence>
<keyword evidence="3" id="KW-0808">Transferase</keyword>
<dbReference type="InterPro" id="IPR001173">
    <property type="entry name" value="Glyco_trans_2-like"/>
</dbReference>
<dbReference type="InterPro" id="IPR029044">
    <property type="entry name" value="Nucleotide-diphossugar_trans"/>
</dbReference>
<gene>
    <name evidence="3" type="ORF">F9U64_08945</name>
</gene>
<dbReference type="GO" id="GO:0016740">
    <property type="term" value="F:transferase activity"/>
    <property type="evidence" value="ECO:0007669"/>
    <property type="project" value="UniProtKB-KW"/>
</dbReference>
<dbReference type="CDD" id="cd00761">
    <property type="entry name" value="Glyco_tranf_GTA_type"/>
    <property type="match status" value="1"/>
</dbReference>
<dbReference type="Proteomes" id="UP000480246">
    <property type="component" value="Unassembled WGS sequence"/>
</dbReference>
<dbReference type="RefSeq" id="WP_153402655.1">
    <property type="nucleotide sequence ID" value="NZ_ML762428.1"/>
</dbReference>
<evidence type="ECO:0000259" key="2">
    <source>
        <dbReference type="Pfam" id="PF00535"/>
    </source>
</evidence>
<dbReference type="SUPFAM" id="SSF53448">
    <property type="entry name" value="Nucleotide-diphospho-sugar transferases"/>
    <property type="match status" value="1"/>
</dbReference>
<comment type="caution">
    <text evidence="3">The sequence shown here is derived from an EMBL/GenBank/DDBJ whole genome shotgun (WGS) entry which is preliminary data.</text>
</comment>
<dbReference type="EMBL" id="WEID01000041">
    <property type="protein sequence ID" value="KAB8137559.1"/>
    <property type="molecule type" value="Genomic_DNA"/>
</dbReference>
<dbReference type="InterPro" id="IPR050834">
    <property type="entry name" value="Glycosyltransf_2"/>
</dbReference>
<dbReference type="Gene3D" id="3.90.550.10">
    <property type="entry name" value="Spore Coat Polysaccharide Biosynthesis Protein SpsA, Chain A"/>
    <property type="match status" value="1"/>
</dbReference>
<keyword evidence="4" id="KW-1185">Reference proteome</keyword>
<evidence type="ECO:0000256" key="1">
    <source>
        <dbReference type="SAM" id="MobiDB-lite"/>
    </source>
</evidence>
<dbReference type="Pfam" id="PF00535">
    <property type="entry name" value="Glycos_transf_2"/>
    <property type="match status" value="1"/>
</dbReference>
<accession>A0A7C8GTL5</accession>